<keyword evidence="9" id="KW-1185">Reference proteome</keyword>
<reference evidence="8" key="2">
    <citation type="submission" date="2020-09" db="EMBL/GenBank/DDBJ databases">
        <authorList>
            <person name="Sun Q."/>
            <person name="Zhou Y."/>
        </authorList>
    </citation>
    <scope>NUCLEOTIDE SEQUENCE</scope>
    <source>
        <strain evidence="8">CGMCC 1.15758</strain>
    </source>
</reference>
<dbReference type="GO" id="GO:0051536">
    <property type="term" value="F:iron-sulfur cluster binding"/>
    <property type="evidence" value="ECO:0007669"/>
    <property type="project" value="UniProtKB-KW"/>
</dbReference>
<evidence type="ECO:0000313" key="8">
    <source>
        <dbReference type="EMBL" id="GGF91977.1"/>
    </source>
</evidence>
<dbReference type="CDD" id="cd01335">
    <property type="entry name" value="Radical_SAM"/>
    <property type="match status" value="1"/>
</dbReference>
<dbReference type="Proteomes" id="UP000636949">
    <property type="component" value="Unassembled WGS sequence"/>
</dbReference>
<feature type="domain" description="Radical SAM core" evidence="7">
    <location>
        <begin position="9"/>
        <end position="151"/>
    </location>
</feature>
<dbReference type="NCBIfam" id="TIGR04085">
    <property type="entry name" value="rSAM_more_4Fe4S"/>
    <property type="match status" value="1"/>
</dbReference>
<dbReference type="Pfam" id="PF04055">
    <property type="entry name" value="Radical_SAM"/>
    <property type="match status" value="1"/>
</dbReference>
<protein>
    <submittedName>
        <fullName evidence="8">Radical SAM/SPASM domain-containing protein</fullName>
    </submittedName>
</protein>
<evidence type="ECO:0000256" key="5">
    <source>
        <dbReference type="ARBA" id="ARBA00023014"/>
    </source>
</evidence>
<keyword evidence="4" id="KW-0408">Iron</keyword>
<dbReference type="SFLD" id="SFLDG01067">
    <property type="entry name" value="SPASM/twitch_domain_containing"/>
    <property type="match status" value="1"/>
</dbReference>
<keyword evidence="3" id="KW-0479">Metal-binding</keyword>
<dbReference type="InterPro" id="IPR013785">
    <property type="entry name" value="Aldolase_TIM"/>
</dbReference>
<comment type="caution">
    <text evidence="8">The sequence shown here is derived from an EMBL/GenBank/DDBJ whole genome shotgun (WGS) entry which is preliminary data.</text>
</comment>
<evidence type="ECO:0000256" key="4">
    <source>
        <dbReference type="ARBA" id="ARBA00023004"/>
    </source>
</evidence>
<evidence type="ECO:0000259" key="7">
    <source>
        <dbReference type="Pfam" id="PF04055"/>
    </source>
</evidence>
<evidence type="ECO:0000256" key="3">
    <source>
        <dbReference type="ARBA" id="ARBA00022723"/>
    </source>
</evidence>
<reference evidence="8" key="1">
    <citation type="journal article" date="2014" name="Int. J. Syst. Evol. Microbiol.">
        <title>Complete genome sequence of Corynebacterium casei LMG S-19264T (=DSM 44701T), isolated from a smear-ripened cheese.</title>
        <authorList>
            <consortium name="US DOE Joint Genome Institute (JGI-PGF)"/>
            <person name="Walter F."/>
            <person name="Albersmeier A."/>
            <person name="Kalinowski J."/>
            <person name="Ruckert C."/>
        </authorList>
    </citation>
    <scope>NUCLEOTIDE SEQUENCE</scope>
    <source>
        <strain evidence="8">CGMCC 1.15758</strain>
    </source>
</reference>
<accession>A0A8J3E837</accession>
<dbReference type="PANTHER" id="PTHR43273:SF3">
    <property type="entry name" value="ANAEROBIC SULFATASE-MATURATING ENZYME HOMOLOG ASLB-RELATED"/>
    <property type="match status" value="1"/>
</dbReference>
<dbReference type="Gene3D" id="3.20.20.70">
    <property type="entry name" value="Aldolase class I"/>
    <property type="match status" value="1"/>
</dbReference>
<organism evidence="8 9">
    <name type="scientific">Cysteiniphilum litorale</name>
    <dbReference type="NCBI Taxonomy" id="2056700"/>
    <lineage>
        <taxon>Bacteria</taxon>
        <taxon>Pseudomonadati</taxon>
        <taxon>Pseudomonadota</taxon>
        <taxon>Gammaproteobacteria</taxon>
        <taxon>Thiotrichales</taxon>
        <taxon>Fastidiosibacteraceae</taxon>
        <taxon>Cysteiniphilum</taxon>
    </lineage>
</organism>
<dbReference type="PANTHER" id="PTHR43273">
    <property type="entry name" value="ANAEROBIC SULFATASE-MATURATING ENZYME HOMOLOG ASLB-RELATED"/>
    <property type="match status" value="1"/>
</dbReference>
<evidence type="ECO:0000256" key="6">
    <source>
        <dbReference type="ARBA" id="ARBA00023601"/>
    </source>
</evidence>
<keyword evidence="2" id="KW-0949">S-adenosyl-L-methionine</keyword>
<evidence type="ECO:0000313" key="9">
    <source>
        <dbReference type="Proteomes" id="UP000636949"/>
    </source>
</evidence>
<dbReference type="OrthoDB" id="5619904at2"/>
<dbReference type="AlphaFoldDB" id="A0A8J3E837"/>
<dbReference type="RefSeq" id="WP_117001681.1">
    <property type="nucleotide sequence ID" value="NZ_BMJS01000004.1"/>
</dbReference>
<dbReference type="GO" id="GO:0046872">
    <property type="term" value="F:metal ion binding"/>
    <property type="evidence" value="ECO:0007669"/>
    <property type="project" value="UniProtKB-KW"/>
</dbReference>
<proteinExistence type="inferred from homology"/>
<comment type="similarity">
    <text evidence="6">Belongs to the radical SAM superfamily. Anaerobic sulfatase-maturating enzyme family.</text>
</comment>
<dbReference type="GO" id="GO:0016491">
    <property type="term" value="F:oxidoreductase activity"/>
    <property type="evidence" value="ECO:0007669"/>
    <property type="project" value="InterPro"/>
</dbReference>
<dbReference type="InterPro" id="IPR023885">
    <property type="entry name" value="4Fe4S-binding_SPASM_dom"/>
</dbReference>
<dbReference type="InterPro" id="IPR058240">
    <property type="entry name" value="rSAM_sf"/>
</dbReference>
<comment type="cofactor">
    <cofactor evidence="1">
        <name>[4Fe-4S] cluster</name>
        <dbReference type="ChEBI" id="CHEBI:49883"/>
    </cofactor>
</comment>
<dbReference type="InterPro" id="IPR023867">
    <property type="entry name" value="Sulphatase_maturase_rSAM"/>
</dbReference>
<keyword evidence="5" id="KW-0411">Iron-sulfur</keyword>
<name>A0A8J3E837_9GAMM</name>
<evidence type="ECO:0000256" key="2">
    <source>
        <dbReference type="ARBA" id="ARBA00022691"/>
    </source>
</evidence>
<sequence>MIGTVIAKPTKACNADCNYCAAPPYDVNKWTVETFVKIFNKVSPQLAENVNWIWHGGEPLLMSPEFYVSCYEYAKSLKPNIKFSVQTNLLLYKTSRWKKIFDEIFGGRISTSYDPDEKHRTIKGSSEKYVKRFHEALGNVINDGFYPLVIGTYTEDTVDYGHKIYDYSLGLSNNSFNIRYNYRYPAGKSSNSSEFITPETYAQMLLSLWEKWISDVPNFDITPLDQMLKAVLGIEQDRCPWTNKCGGRFIGIEPNGDLYNCSEFADLRMPKYKYGNAISGNVPLRDTNIEIKVNVDGFMKKAMTSKAAVLMKRRQYDLPKDCLTCDHFRECQGGCMRDAVLFDRGLGGKFYYCHSWKIVFDKIKSDVRKGKVDKLINDRLMVSV</sequence>
<dbReference type="EMBL" id="BMJS01000004">
    <property type="protein sequence ID" value="GGF91977.1"/>
    <property type="molecule type" value="Genomic_DNA"/>
</dbReference>
<dbReference type="InterPro" id="IPR007197">
    <property type="entry name" value="rSAM"/>
</dbReference>
<dbReference type="SUPFAM" id="SSF102114">
    <property type="entry name" value="Radical SAM enzymes"/>
    <property type="match status" value="1"/>
</dbReference>
<evidence type="ECO:0000256" key="1">
    <source>
        <dbReference type="ARBA" id="ARBA00001966"/>
    </source>
</evidence>
<dbReference type="SFLD" id="SFLDS00029">
    <property type="entry name" value="Radical_SAM"/>
    <property type="match status" value="1"/>
</dbReference>
<gene>
    <name evidence="8" type="ORF">GCM10010995_06420</name>
</gene>